<sequence length="213" mass="24419">MIDIRICIIFIVFISNLSATWFEDIPRTLVQPNGESVECFITGDQYGRRLHDNNNFTIILNQEDGYYYYADQSPAGELIPSSLLAGLGDPRSIGLEPGYAISIELYNKNKEFYLNGVAAQETRDAPTSGEIAQINVFIRFADDPDFPFPRSHYDAVFQTDEDEPSLRHYFWEISYNTLMVNTFHYPGTFDGSNTAYVDEYNRSYYEPYSNANP</sequence>
<gene>
    <name evidence="1" type="ORF">METZ01_LOCUS466927</name>
</gene>
<protein>
    <submittedName>
        <fullName evidence="1">Uncharacterized protein</fullName>
    </submittedName>
</protein>
<feature type="non-terminal residue" evidence="1">
    <location>
        <position position="213"/>
    </location>
</feature>
<name>A0A383B2K2_9ZZZZ</name>
<reference evidence="1" key="1">
    <citation type="submission" date="2018-05" db="EMBL/GenBank/DDBJ databases">
        <authorList>
            <person name="Lanie J.A."/>
            <person name="Ng W.-L."/>
            <person name="Kazmierczak K.M."/>
            <person name="Andrzejewski T.M."/>
            <person name="Davidsen T.M."/>
            <person name="Wayne K.J."/>
            <person name="Tettelin H."/>
            <person name="Glass J.I."/>
            <person name="Rusch D."/>
            <person name="Podicherti R."/>
            <person name="Tsui H.-C.T."/>
            <person name="Winkler M.E."/>
        </authorList>
    </citation>
    <scope>NUCLEOTIDE SEQUENCE</scope>
</reference>
<proteinExistence type="predicted"/>
<accession>A0A383B2K2</accession>
<dbReference type="AlphaFoldDB" id="A0A383B2K2"/>
<organism evidence="1">
    <name type="scientific">marine metagenome</name>
    <dbReference type="NCBI Taxonomy" id="408172"/>
    <lineage>
        <taxon>unclassified sequences</taxon>
        <taxon>metagenomes</taxon>
        <taxon>ecological metagenomes</taxon>
    </lineage>
</organism>
<dbReference type="EMBL" id="UINC01196871">
    <property type="protein sequence ID" value="SVE14073.1"/>
    <property type="molecule type" value="Genomic_DNA"/>
</dbReference>
<evidence type="ECO:0000313" key="1">
    <source>
        <dbReference type="EMBL" id="SVE14073.1"/>
    </source>
</evidence>